<protein>
    <submittedName>
        <fullName evidence="3">Pilus assembly protein</fullName>
    </submittedName>
</protein>
<proteinExistence type="predicted"/>
<accession>A0A6G6Y5Q3</accession>
<dbReference type="InterPro" id="IPR012495">
    <property type="entry name" value="TadE-like_dom"/>
</dbReference>
<evidence type="ECO:0000256" key="1">
    <source>
        <dbReference type="SAM" id="Phobius"/>
    </source>
</evidence>
<keyword evidence="4" id="KW-1185">Reference proteome</keyword>
<evidence type="ECO:0000313" key="4">
    <source>
        <dbReference type="Proteomes" id="UP000501568"/>
    </source>
</evidence>
<sequence>MARFRFLPLLARLRRDSRGATLVEFAIVAPTLCLLLIGAFDVAHTLYMRSVLQGIIQKTARDSTLESSSESARQAVLDDAVRKQVLALANNATIDFKRRFYRTFTEAAAAAPEDWTDTNHNGRCDDGEPYEDENNNSLWDADGGNAGQGGAKDTTLYTVSVSYPQMFPLYRFVGGSDTITIEASTVLRNQPYADQESYSAPTVRNCP</sequence>
<dbReference type="Proteomes" id="UP000501568">
    <property type="component" value="Chromosome"/>
</dbReference>
<dbReference type="AlphaFoldDB" id="A0A6G6Y5Q3"/>
<evidence type="ECO:0000313" key="3">
    <source>
        <dbReference type="EMBL" id="QIG79906.1"/>
    </source>
</evidence>
<evidence type="ECO:0000259" key="2">
    <source>
        <dbReference type="Pfam" id="PF07811"/>
    </source>
</evidence>
<dbReference type="Pfam" id="PF07811">
    <property type="entry name" value="TadE"/>
    <property type="match status" value="1"/>
</dbReference>
<organism evidence="3 4">
    <name type="scientific">Stakelama tenebrarum</name>
    <dbReference type="NCBI Taxonomy" id="2711215"/>
    <lineage>
        <taxon>Bacteria</taxon>
        <taxon>Pseudomonadati</taxon>
        <taxon>Pseudomonadota</taxon>
        <taxon>Alphaproteobacteria</taxon>
        <taxon>Sphingomonadales</taxon>
        <taxon>Sphingomonadaceae</taxon>
        <taxon>Stakelama</taxon>
    </lineage>
</organism>
<dbReference type="RefSeq" id="WP_165326915.1">
    <property type="nucleotide sequence ID" value="NZ_CP049109.1"/>
</dbReference>
<keyword evidence="1" id="KW-1133">Transmembrane helix</keyword>
<reference evidence="3 4" key="1">
    <citation type="submission" date="2020-02" db="EMBL/GenBank/DDBJ databases">
        <authorList>
            <person name="Zheng R.K."/>
            <person name="Sun C.M."/>
        </authorList>
    </citation>
    <scope>NUCLEOTIDE SEQUENCE [LARGE SCALE GENOMIC DNA]</scope>
    <source>
        <strain evidence="4">zrk23</strain>
    </source>
</reference>
<keyword evidence="1" id="KW-0812">Transmembrane</keyword>
<feature type="domain" description="TadE-like" evidence="2">
    <location>
        <begin position="19"/>
        <end position="61"/>
    </location>
</feature>
<feature type="transmembrane region" description="Helical" evidence="1">
    <location>
        <begin position="21"/>
        <end position="40"/>
    </location>
</feature>
<name>A0A6G6Y5Q3_9SPHN</name>
<gene>
    <name evidence="3" type="ORF">G5C33_09035</name>
</gene>
<dbReference type="KEGG" id="spzr:G5C33_09035"/>
<dbReference type="EMBL" id="CP049109">
    <property type="protein sequence ID" value="QIG79906.1"/>
    <property type="molecule type" value="Genomic_DNA"/>
</dbReference>
<keyword evidence="1" id="KW-0472">Membrane</keyword>